<evidence type="ECO:0000256" key="11">
    <source>
        <dbReference type="ARBA" id="ARBA00048988"/>
    </source>
</evidence>
<keyword evidence="5 12" id="KW-0067">ATP-binding</keyword>
<dbReference type="Gene3D" id="1.10.10.160">
    <property type="match status" value="1"/>
</dbReference>
<dbReference type="Gene3D" id="3.40.50.300">
    <property type="entry name" value="P-loop containing nucleotide triphosphate hydrolases"/>
    <property type="match status" value="3"/>
</dbReference>
<evidence type="ECO:0000259" key="14">
    <source>
        <dbReference type="PROSITE" id="PS51198"/>
    </source>
</evidence>
<feature type="coiled-coil region" evidence="13">
    <location>
        <begin position="502"/>
        <end position="552"/>
    </location>
</feature>
<accession>A0ABU1LGN3</accession>
<comment type="caution">
    <text evidence="15">The sequence shown here is derived from an EMBL/GenBank/DDBJ whole genome shotgun (WGS) entry which is preliminary data.</text>
</comment>
<dbReference type="Pfam" id="PF00580">
    <property type="entry name" value="UvrD-helicase"/>
    <property type="match status" value="1"/>
</dbReference>
<name>A0ABU1LGN3_9FLAO</name>
<dbReference type="PROSITE" id="PS51198">
    <property type="entry name" value="UVRD_HELICASE_ATP_BIND"/>
    <property type="match status" value="1"/>
</dbReference>
<gene>
    <name evidence="15" type="ORF">J2781_002825</name>
</gene>
<dbReference type="Pfam" id="PF13361">
    <property type="entry name" value="UvrD_C"/>
    <property type="match status" value="1"/>
</dbReference>
<keyword evidence="3 12" id="KW-0378">Hydrolase</keyword>
<comment type="catalytic activity">
    <reaction evidence="11">
        <text>ATP + H2O = ADP + phosphate + H(+)</text>
        <dbReference type="Rhea" id="RHEA:13065"/>
        <dbReference type="ChEBI" id="CHEBI:15377"/>
        <dbReference type="ChEBI" id="CHEBI:15378"/>
        <dbReference type="ChEBI" id="CHEBI:30616"/>
        <dbReference type="ChEBI" id="CHEBI:43474"/>
        <dbReference type="ChEBI" id="CHEBI:456216"/>
        <dbReference type="EC" id="5.6.2.4"/>
    </reaction>
</comment>
<dbReference type="SUPFAM" id="SSF52540">
    <property type="entry name" value="P-loop containing nucleoside triphosphate hydrolases"/>
    <property type="match status" value="1"/>
</dbReference>
<evidence type="ECO:0000256" key="1">
    <source>
        <dbReference type="ARBA" id="ARBA00009922"/>
    </source>
</evidence>
<organism evidence="15 16">
    <name type="scientific">Chryseobacterium geocarposphaerae</name>
    <dbReference type="NCBI Taxonomy" id="1416776"/>
    <lineage>
        <taxon>Bacteria</taxon>
        <taxon>Pseudomonadati</taxon>
        <taxon>Bacteroidota</taxon>
        <taxon>Flavobacteriia</taxon>
        <taxon>Flavobacteriales</taxon>
        <taxon>Weeksellaceae</taxon>
        <taxon>Chryseobacterium group</taxon>
        <taxon>Chryseobacterium</taxon>
    </lineage>
</organism>
<keyword evidence="16" id="KW-1185">Reference proteome</keyword>
<dbReference type="InterPro" id="IPR014016">
    <property type="entry name" value="UvrD-like_ATP-bd"/>
</dbReference>
<keyword evidence="2 12" id="KW-0547">Nucleotide-binding</keyword>
<evidence type="ECO:0000256" key="9">
    <source>
        <dbReference type="ARBA" id="ARBA00034808"/>
    </source>
</evidence>
<dbReference type="Proteomes" id="UP001184853">
    <property type="component" value="Unassembled WGS sequence"/>
</dbReference>
<protein>
    <recommendedName>
        <fullName evidence="9">DNA 3'-5' helicase</fullName>
        <ecNumber evidence="9">5.6.2.4</ecNumber>
    </recommendedName>
    <alternativeName>
        <fullName evidence="10">DNA 3'-5' helicase II</fullName>
    </alternativeName>
</protein>
<dbReference type="InterPro" id="IPR014017">
    <property type="entry name" value="DNA_helicase_UvrD-like_C"/>
</dbReference>
<dbReference type="GO" id="GO:0016787">
    <property type="term" value="F:hydrolase activity"/>
    <property type="evidence" value="ECO:0007669"/>
    <property type="project" value="UniProtKB-KW"/>
</dbReference>
<dbReference type="PANTHER" id="PTHR11070:SF2">
    <property type="entry name" value="ATP-DEPENDENT DNA HELICASE SRS2"/>
    <property type="match status" value="1"/>
</dbReference>
<evidence type="ECO:0000256" key="5">
    <source>
        <dbReference type="ARBA" id="ARBA00022840"/>
    </source>
</evidence>
<dbReference type="PANTHER" id="PTHR11070">
    <property type="entry name" value="UVRD / RECB / PCRA DNA HELICASE FAMILY MEMBER"/>
    <property type="match status" value="1"/>
</dbReference>
<evidence type="ECO:0000256" key="10">
    <source>
        <dbReference type="ARBA" id="ARBA00034923"/>
    </source>
</evidence>
<feature type="domain" description="UvrD-like helicase ATP-binding" evidence="14">
    <location>
        <begin position="15"/>
        <end position="331"/>
    </location>
</feature>
<evidence type="ECO:0000256" key="8">
    <source>
        <dbReference type="ARBA" id="ARBA00034617"/>
    </source>
</evidence>
<evidence type="ECO:0000256" key="13">
    <source>
        <dbReference type="SAM" id="Coils"/>
    </source>
</evidence>
<evidence type="ECO:0000256" key="4">
    <source>
        <dbReference type="ARBA" id="ARBA00022806"/>
    </source>
</evidence>
<evidence type="ECO:0000256" key="2">
    <source>
        <dbReference type="ARBA" id="ARBA00022741"/>
    </source>
</evidence>
<evidence type="ECO:0000256" key="12">
    <source>
        <dbReference type="PROSITE-ProRule" id="PRU00560"/>
    </source>
</evidence>
<dbReference type="CDD" id="cd17932">
    <property type="entry name" value="DEXQc_UvrD"/>
    <property type="match status" value="1"/>
</dbReference>
<feature type="binding site" evidence="12">
    <location>
        <begin position="36"/>
        <end position="43"/>
    </location>
    <ligand>
        <name>ATP</name>
        <dbReference type="ChEBI" id="CHEBI:30616"/>
    </ligand>
</feature>
<proteinExistence type="inferred from homology"/>
<evidence type="ECO:0000256" key="3">
    <source>
        <dbReference type="ARBA" id="ARBA00022801"/>
    </source>
</evidence>
<reference evidence="15 16" key="1">
    <citation type="submission" date="2023-07" db="EMBL/GenBank/DDBJ databases">
        <title>Sorghum-associated microbial communities from plants grown in Nebraska, USA.</title>
        <authorList>
            <person name="Schachtman D."/>
        </authorList>
    </citation>
    <scope>NUCLEOTIDE SEQUENCE [LARGE SCALE GENOMIC DNA]</scope>
    <source>
        <strain evidence="15 16">DS1709</strain>
    </source>
</reference>
<evidence type="ECO:0000313" key="16">
    <source>
        <dbReference type="Proteomes" id="UP001184853"/>
    </source>
</evidence>
<keyword evidence="7" id="KW-0413">Isomerase</keyword>
<evidence type="ECO:0000313" key="15">
    <source>
        <dbReference type="EMBL" id="MDR6405891.1"/>
    </source>
</evidence>
<comment type="similarity">
    <text evidence="1">Belongs to the helicase family. UvrD subfamily.</text>
</comment>
<keyword evidence="4 12" id="KW-0347">Helicase</keyword>
<dbReference type="InterPro" id="IPR000212">
    <property type="entry name" value="DNA_helicase_UvrD/REP"/>
</dbReference>
<evidence type="ECO:0000256" key="7">
    <source>
        <dbReference type="ARBA" id="ARBA00023235"/>
    </source>
</evidence>
<comment type="catalytic activity">
    <reaction evidence="8">
        <text>Couples ATP hydrolysis with the unwinding of duplex DNA by translocating in the 3'-5' direction.</text>
        <dbReference type="EC" id="5.6.2.4"/>
    </reaction>
</comment>
<dbReference type="InterPro" id="IPR027417">
    <property type="entry name" value="P-loop_NTPase"/>
</dbReference>
<evidence type="ECO:0000256" key="6">
    <source>
        <dbReference type="ARBA" id="ARBA00023125"/>
    </source>
</evidence>
<dbReference type="EC" id="5.6.2.4" evidence="9"/>
<dbReference type="InterPro" id="IPR013986">
    <property type="entry name" value="DExx_box_DNA_helicase_dom_sf"/>
</dbReference>
<keyword evidence="13" id="KW-0175">Coiled coil</keyword>
<dbReference type="RefSeq" id="WP_115979784.1">
    <property type="nucleotide sequence ID" value="NZ_JAVDQS010000007.1"/>
</dbReference>
<sequence length="861" mass="99993">MVNFTIETLWKELNFSPNDSQREAILHIDGALYLTAGPGSGKTRVLLWRTLNLIVFYNVSPENILLTTFTEKAAHQLKEGLQSLLGIASNYTGKQYDLGKMFIGTVHSICNKIIGDRRFYENRARGKSVKTIDQLEQYFFLKKNSTWNRILDVADITILEINGFFQKSEPKFPNKHKAIIECIALFNRFSEERLDVEEALNIVDKEETLYSILEMYKEYRSILKENPFYDICDLSLLQYKALEVLEKYEGARKIFQYIIIDEYQDTNSIQEQLYFTLAGNKNICVVGDDDQALYRFRGSTVENFVEFPDRVKKILGENVTKIPLSINYRSKKRIVDFYSSFIEQEDWRKNGNSNSQYRVFDKNIQSNSNDDEVSIIHIDDGNWSEKVAILSKNLIDNNIVKDANQIAFLFPSLTNVNAHRTIEALRNQGLNVYAPRAGRFLEGNEPTEIFGIFARIFGLPNLDDFSGLEFNHFKGWLKHANAIAGGIIENDKILKSFVQDKKKQLEKIVKDYNALLKVIEKNSWKLDDEFNLELMRRKLSEANNLSDEAKIAILSPYLARIVNERERNQKEDSFKLSQIINRATSLDWSILDLFYQITGFKHFKNYFDLAQNEGNEGPICNLSKLTEYLARFMEMYSPILSASFVNEDGFIRLFFSSFLYTIYRLGESEYENQDDPFPKGNIQVLTIHQSKGLEFPVVFMYPKRIESGDQKEEIISKFKKSSGEPLEKIPRFDLMRIFYVGLSRAENLLILPKLEAKGHGKTLVNYINNTLQSVNSQELNSYDYKTLKIGEHSKSNLSKPYSYTTDYLGYERCPRQYMIFRKYGFVPSRSQTMFFGSLVHNTIEDLHQYLISKKEQNEGKR</sequence>
<keyword evidence="6" id="KW-0238">DNA-binding</keyword>
<dbReference type="GO" id="GO:0003678">
    <property type="term" value="F:DNA helicase activity"/>
    <property type="evidence" value="ECO:0007669"/>
    <property type="project" value="UniProtKB-EC"/>
</dbReference>
<dbReference type="EMBL" id="JAVDQS010000007">
    <property type="protein sequence ID" value="MDR6405891.1"/>
    <property type="molecule type" value="Genomic_DNA"/>
</dbReference>